<evidence type="ECO:0000256" key="7">
    <source>
        <dbReference type="ARBA" id="ARBA00022843"/>
    </source>
</evidence>
<dbReference type="EMBL" id="LK052887">
    <property type="protein sequence ID" value="CDR38717.1"/>
    <property type="molecule type" value="Genomic_DNA"/>
</dbReference>
<keyword evidence="8" id="KW-0007">Acetylation</keyword>
<keyword evidence="7" id="KW-0832">Ubl conjugation</keyword>
<evidence type="ECO:0000256" key="2">
    <source>
        <dbReference type="ARBA" id="ARBA00004529"/>
    </source>
</evidence>
<keyword evidence="10" id="KW-0206">Cytoskeleton</keyword>
<comment type="subunit">
    <text evidence="13">Subunit of dynactin, a multiprotein complex part of a tripartite complex with dynein and a adapter, such as BICDL1, BICD2 or HOOK3. The dynactin complex is built around ACTR1A/ACTB filament and consists of an actin-related filament composed of a shoulder domain, a pointed end and a barbed end. Its length is defined by its flexible shoulder domain. The soulder is composed of 2 DCTN1 subunits, 4 DCTN2 and 2 DCTN3. The 4 DCNT2 (via N-terminus) bind the ACTR1A filament and act as molecular rulers to determine the length. The pointed end is important for binding dynein-dynactin cargo adapters. Consists of 4 subunits: ACTR10, DCNT4, DCTN5 and DCTN6. The barbed end is composed of a CAPZA1:CAPZB heterodimers, which binds ACTR1A/ACTB filament and dynactin and stabilizes dynactin. Interacts with ATP7B, but not ATP7A, in a copper-dependent manner. Interacts with ANK2; this interaction is required for localization at costameres. Interacts with N4BP2L1.</text>
</comment>
<keyword evidence="6" id="KW-0597">Phosphoprotein</keyword>
<dbReference type="OrthoDB" id="283815at2759"/>
<keyword evidence="5" id="KW-1017">Isopeptide bond</keyword>
<evidence type="ECO:0000256" key="6">
    <source>
        <dbReference type="ARBA" id="ARBA00022553"/>
    </source>
</evidence>
<name>A0A061AMD4_CYBFA</name>
<organism evidence="14">
    <name type="scientific">Cyberlindnera fabianii</name>
    <name type="common">Yeast</name>
    <name type="synonym">Hansenula fabianii</name>
    <dbReference type="NCBI Taxonomy" id="36022"/>
    <lineage>
        <taxon>Eukaryota</taxon>
        <taxon>Fungi</taxon>
        <taxon>Dikarya</taxon>
        <taxon>Ascomycota</taxon>
        <taxon>Saccharomycotina</taxon>
        <taxon>Saccharomycetes</taxon>
        <taxon>Phaffomycetales</taxon>
        <taxon>Phaffomycetaceae</taxon>
        <taxon>Cyberlindnera</taxon>
    </lineage>
</organism>
<comment type="similarity">
    <text evidence="11">Belongs to the dynactin subunit 4 family.</text>
</comment>
<dbReference type="GO" id="GO:0005869">
    <property type="term" value="C:dynactin complex"/>
    <property type="evidence" value="ECO:0007669"/>
    <property type="project" value="InterPro"/>
</dbReference>
<evidence type="ECO:0000256" key="3">
    <source>
        <dbReference type="ARBA" id="ARBA00004657"/>
    </source>
</evidence>
<comment type="subcellular location">
    <subcellularLocation>
        <location evidence="1">Cytoplasm</location>
        <location evidence="1">Cytoskeleton</location>
        <location evidence="1">Microtubule organizing center</location>
        <location evidence="1">Centrosome</location>
    </subcellularLocation>
    <subcellularLocation>
        <location evidence="2">Cytoplasm</location>
        <location evidence="2">Cytoskeleton</location>
        <location evidence="2">Stress fiber</location>
    </subcellularLocation>
    <subcellularLocation>
        <location evidence="3">Cytoplasm</location>
        <location evidence="3">Myofibril</location>
    </subcellularLocation>
</comment>
<evidence type="ECO:0000256" key="11">
    <source>
        <dbReference type="ARBA" id="ARBA00034776"/>
    </source>
</evidence>
<evidence type="ECO:0000256" key="4">
    <source>
        <dbReference type="ARBA" id="ARBA00022490"/>
    </source>
</evidence>
<evidence type="ECO:0000256" key="9">
    <source>
        <dbReference type="ARBA" id="ARBA00023054"/>
    </source>
</evidence>
<dbReference type="PhylomeDB" id="A0A061AMD4"/>
<gene>
    <name evidence="14" type="ORF">CYFA0S_02e04896g</name>
</gene>
<dbReference type="InterPro" id="IPR008603">
    <property type="entry name" value="DCTN4"/>
</dbReference>
<keyword evidence="9" id="KW-0175">Coiled coil</keyword>
<accession>A0A061AMD4</accession>
<proteinExistence type="inferred from homology"/>
<dbReference type="Pfam" id="PF05502">
    <property type="entry name" value="Dynactin_p62"/>
    <property type="match status" value="2"/>
</dbReference>
<evidence type="ECO:0000256" key="13">
    <source>
        <dbReference type="ARBA" id="ARBA00093507"/>
    </source>
</evidence>
<evidence type="ECO:0000256" key="5">
    <source>
        <dbReference type="ARBA" id="ARBA00022499"/>
    </source>
</evidence>
<dbReference type="VEuPathDB" id="FungiDB:BON22_0126"/>
<evidence type="ECO:0000313" key="14">
    <source>
        <dbReference type="EMBL" id="CDR38717.1"/>
    </source>
</evidence>
<evidence type="ECO:0000256" key="8">
    <source>
        <dbReference type="ARBA" id="ARBA00022990"/>
    </source>
</evidence>
<sequence length="448" mass="50580">MATLAVRLFCPCSEKVPLVVKDPSDLELTVFPTTIIDHHTWHPLSFLNFCQECQAIKCRKCTEIEVVTKFCPRCMHEMKPEHSFCSRNCFDCPLCRSNIVVSSKSSEMGKSYHFKCTLCDYTYDSAVLEKPRSLARVVKNEVNELDQIQMFSDLEKFYIQSKQIQDGHIDIHKAILKQCAELKIKDSAIPDFIRRSTVKPFDLDADQEAAKVRSRLNSNSDTIKYDNALIHPVPTFAKSGKVYPVSTKLRVKHSKRCKACRTSLMKPDHDPTSVKFYKLSNSIDFLPTITIHPHPTHQTPQCSGSTITYVLTFQNPLDSEVQITLSSPKAPPQTTFSTAQLPITNFKLGARPENSTKLETIVKSTPSIQLNRETKLGRVELMSRVPANYEIQEGIYERAMNFCVIPINIMVSNDLKAGDGLRVPVLVGVRGKDIACGYWIVLDMGIVE</sequence>
<evidence type="ECO:0000256" key="12">
    <source>
        <dbReference type="ARBA" id="ARBA00034864"/>
    </source>
</evidence>
<keyword evidence="4" id="KW-0963">Cytoplasm</keyword>
<dbReference type="AlphaFoldDB" id="A0A061AMD4"/>
<dbReference type="GO" id="GO:0001725">
    <property type="term" value="C:stress fiber"/>
    <property type="evidence" value="ECO:0007669"/>
    <property type="project" value="UniProtKB-SubCell"/>
</dbReference>
<evidence type="ECO:0000256" key="1">
    <source>
        <dbReference type="ARBA" id="ARBA00004300"/>
    </source>
</evidence>
<protein>
    <recommendedName>
        <fullName evidence="12">Dynactin subunit 4</fullName>
    </recommendedName>
</protein>
<dbReference type="PANTHER" id="PTHR13034">
    <property type="entry name" value="DYNACTIN P62 SUBUNIT"/>
    <property type="match status" value="1"/>
</dbReference>
<evidence type="ECO:0000256" key="10">
    <source>
        <dbReference type="ARBA" id="ARBA00023212"/>
    </source>
</evidence>
<reference evidence="14" key="1">
    <citation type="journal article" date="2014" name="Genome Announc.">
        <title>Genome sequence of the yeast Cyberlindnera fabianii (Hansenula fabianii).</title>
        <authorList>
            <person name="Freel K.C."/>
            <person name="Sarilar V."/>
            <person name="Neuveglise C."/>
            <person name="Devillers H."/>
            <person name="Friedrich A."/>
            <person name="Schacherer J."/>
        </authorList>
    </citation>
    <scope>NUCLEOTIDE SEQUENCE</scope>
    <source>
        <strain evidence="14">YJS4271</strain>
    </source>
</reference>
<dbReference type="PANTHER" id="PTHR13034:SF2">
    <property type="entry name" value="DYNACTIN SUBUNIT 4"/>
    <property type="match status" value="1"/>
</dbReference>